<evidence type="ECO:0000313" key="1">
    <source>
        <dbReference type="EMBL" id="AGB17563.1"/>
    </source>
</evidence>
<dbReference type="eggNOG" id="arCOG03067">
    <property type="taxonomic scope" value="Archaea"/>
</dbReference>
<dbReference type="SUPFAM" id="SSF46785">
    <property type="entry name" value="Winged helix' DNA-binding domain"/>
    <property type="match status" value="1"/>
</dbReference>
<dbReference type="KEGG" id="hru:Halru_2996"/>
<dbReference type="HOGENOM" id="CLU_124803_2_0_2"/>
<dbReference type="InterPro" id="IPR036390">
    <property type="entry name" value="WH_DNA-bd_sf"/>
</dbReference>
<evidence type="ECO:0000313" key="2">
    <source>
        <dbReference type="Proteomes" id="UP000010846"/>
    </source>
</evidence>
<dbReference type="InterPro" id="IPR036388">
    <property type="entry name" value="WH-like_DNA-bd_sf"/>
</dbReference>
<dbReference type="CDD" id="cd00090">
    <property type="entry name" value="HTH_ARSR"/>
    <property type="match status" value="1"/>
</dbReference>
<organism evidence="1 2">
    <name type="scientific">Halovivax ruber (strain DSM 18193 / JCM 13892 / XH-70)</name>
    <dbReference type="NCBI Taxonomy" id="797302"/>
    <lineage>
        <taxon>Archaea</taxon>
        <taxon>Methanobacteriati</taxon>
        <taxon>Methanobacteriota</taxon>
        <taxon>Stenosarchaea group</taxon>
        <taxon>Halobacteria</taxon>
        <taxon>Halobacteriales</taxon>
        <taxon>Natrialbaceae</taxon>
        <taxon>Halovivax</taxon>
    </lineage>
</organism>
<dbReference type="Gene3D" id="1.10.10.10">
    <property type="entry name" value="Winged helix-like DNA-binding domain superfamily/Winged helix DNA-binding domain"/>
    <property type="match status" value="1"/>
</dbReference>
<dbReference type="RefSeq" id="WP_015302149.1">
    <property type="nucleotide sequence ID" value="NC_019964.1"/>
</dbReference>
<dbReference type="AlphaFoldDB" id="L0IFE5"/>
<dbReference type="Proteomes" id="UP000010846">
    <property type="component" value="Chromosome"/>
</dbReference>
<reference evidence="1" key="1">
    <citation type="submission" date="2011-09" db="EMBL/GenBank/DDBJ databases">
        <title>Complete sequence of Halovivax ruber XH-70.</title>
        <authorList>
            <consortium name="US DOE Joint Genome Institute"/>
            <person name="Lucas S."/>
            <person name="Han J."/>
            <person name="Lapidus A."/>
            <person name="Cheng J.-F."/>
            <person name="Goodwin L."/>
            <person name="Pitluck S."/>
            <person name="Peters L."/>
            <person name="Mikhailova N."/>
            <person name="Davenport K."/>
            <person name="Detter J.C."/>
            <person name="Han C."/>
            <person name="Tapia R."/>
            <person name="Land M."/>
            <person name="Hauser L."/>
            <person name="Kyrpides N."/>
            <person name="Ivanova N."/>
            <person name="Pagani I."/>
            <person name="Sproer C."/>
            <person name="Anderson I."/>
            <person name="Woyke T."/>
        </authorList>
    </citation>
    <scope>NUCLEOTIDE SEQUENCE</scope>
    <source>
        <strain evidence="1">XH-70</strain>
    </source>
</reference>
<protein>
    <submittedName>
        <fullName evidence="1">Sugar-specific transcriptional regulator TrmB</fullName>
    </submittedName>
</protein>
<dbReference type="EMBL" id="CP003050">
    <property type="protein sequence ID" value="AGB17563.1"/>
    <property type="molecule type" value="Genomic_DNA"/>
</dbReference>
<proteinExistence type="predicted"/>
<name>L0IFE5_HALRX</name>
<dbReference type="GeneID" id="14378068"/>
<dbReference type="Pfam" id="PF12840">
    <property type="entry name" value="HTH_20"/>
    <property type="match status" value="1"/>
</dbReference>
<gene>
    <name evidence="1" type="ordered locus">Halru_2996</name>
</gene>
<sequence length="105" mass="11534">MMTGDDRLRATVSALDDSTCRAILEALGEPATAATLAKRCDVSSSTVYRKLERLQRAGLVERRVAIRADFRQTVRYATTFDEISIGVDDLRAAQLAADGGETERR</sequence>
<dbReference type="InterPro" id="IPR011991">
    <property type="entry name" value="ArsR-like_HTH"/>
</dbReference>
<keyword evidence="2" id="KW-1185">Reference proteome</keyword>
<accession>L0IFE5</accession>